<dbReference type="Proteomes" id="UP001589575">
    <property type="component" value="Unassembled WGS sequence"/>
</dbReference>
<name>A0ABV5G5H0_9MICC</name>
<comment type="caution">
    <text evidence="2">The sequence shown here is derived from an EMBL/GenBank/DDBJ whole genome shotgun (WGS) entry which is preliminary data.</text>
</comment>
<dbReference type="EMBL" id="JBHMFI010000002">
    <property type="protein sequence ID" value="MFB9074139.1"/>
    <property type="molecule type" value="Genomic_DNA"/>
</dbReference>
<sequence>MRRLGSTGWRSRRPPWSRRGPWTAAGGGRSGRSAPAPAPRPPRPATDPVVWRPRPSACGRGTGAVPRRPLPRRPASGPSARGRPQR</sequence>
<accession>A0ABV5G5H0</accession>
<evidence type="ECO:0000256" key="1">
    <source>
        <dbReference type="SAM" id="MobiDB-lite"/>
    </source>
</evidence>
<keyword evidence="3" id="KW-1185">Reference proteome</keyword>
<reference evidence="2 3" key="1">
    <citation type="submission" date="2024-09" db="EMBL/GenBank/DDBJ databases">
        <authorList>
            <person name="Sun Q."/>
            <person name="Mori K."/>
        </authorList>
    </citation>
    <scope>NUCLEOTIDE SEQUENCE [LARGE SCALE GENOMIC DNA]</scope>
    <source>
        <strain evidence="2 3">CCM 7609</strain>
    </source>
</reference>
<evidence type="ECO:0000313" key="2">
    <source>
        <dbReference type="EMBL" id="MFB9074139.1"/>
    </source>
</evidence>
<feature type="compositionally biased region" description="Low complexity" evidence="1">
    <location>
        <begin position="73"/>
        <end position="86"/>
    </location>
</feature>
<evidence type="ECO:0000313" key="3">
    <source>
        <dbReference type="Proteomes" id="UP001589575"/>
    </source>
</evidence>
<feature type="region of interest" description="Disordered" evidence="1">
    <location>
        <begin position="1"/>
        <end position="86"/>
    </location>
</feature>
<proteinExistence type="predicted"/>
<organism evidence="2 3">
    <name type="scientific">Citricoccus parietis</name>
    <dbReference type="NCBI Taxonomy" id="592307"/>
    <lineage>
        <taxon>Bacteria</taxon>
        <taxon>Bacillati</taxon>
        <taxon>Actinomycetota</taxon>
        <taxon>Actinomycetes</taxon>
        <taxon>Micrococcales</taxon>
        <taxon>Micrococcaceae</taxon>
        <taxon>Citricoccus</taxon>
    </lineage>
</organism>
<protein>
    <submittedName>
        <fullName evidence="2">Uncharacterized protein</fullName>
    </submittedName>
</protein>
<gene>
    <name evidence="2" type="ORF">ACFFX0_24265</name>
</gene>
<feature type="compositionally biased region" description="Pro residues" evidence="1">
    <location>
        <begin position="36"/>
        <end position="45"/>
    </location>
</feature>